<sequence>MEGGPWLHYYLTEIAAGHWERAADLTRASTGNPRAAVIDTLKAARAQGALDRAAAARLTLEGDCAVLPNFAALAARHGATEQSLVGYRLGRAWVVLTIVGPPDWFNFVAANLEGK</sequence>
<gene>
    <name evidence="1" type="ORF">LPB142_04905</name>
</gene>
<dbReference type="AlphaFoldDB" id="A0A1D9MA73"/>
<dbReference type="RefSeq" id="WP_071165690.1">
    <property type="nucleotide sequence ID" value="NZ_CP017781.1"/>
</dbReference>
<dbReference type="STRING" id="1850250.LPB142_04905"/>
<protein>
    <submittedName>
        <fullName evidence="1">Uncharacterized protein</fullName>
    </submittedName>
</protein>
<dbReference type="KEGG" id="rhp:LPB142_04905"/>
<evidence type="ECO:0000313" key="2">
    <source>
        <dbReference type="Proteomes" id="UP000176562"/>
    </source>
</evidence>
<dbReference type="Proteomes" id="UP000176562">
    <property type="component" value="Chromosome"/>
</dbReference>
<reference evidence="1 2" key="1">
    <citation type="submission" date="2016-10" db="EMBL/GenBank/DDBJ databases">
        <title>Rhodobacter sp. LPB0142, isolated from sea water.</title>
        <authorList>
            <person name="Kim E."/>
            <person name="Yi H."/>
        </authorList>
    </citation>
    <scope>NUCLEOTIDE SEQUENCE [LARGE SCALE GENOMIC DNA]</scope>
    <source>
        <strain evidence="1 2">LPB0142</strain>
    </source>
</reference>
<name>A0A1D9MA73_9RHOB</name>
<organism evidence="1 2">
    <name type="scientific">Rhodobacter xanthinilyticus</name>
    <dbReference type="NCBI Taxonomy" id="1850250"/>
    <lineage>
        <taxon>Bacteria</taxon>
        <taxon>Pseudomonadati</taxon>
        <taxon>Pseudomonadota</taxon>
        <taxon>Alphaproteobacteria</taxon>
        <taxon>Rhodobacterales</taxon>
        <taxon>Rhodobacter group</taxon>
        <taxon>Rhodobacter</taxon>
    </lineage>
</organism>
<keyword evidence="2" id="KW-1185">Reference proteome</keyword>
<dbReference type="EMBL" id="CP017781">
    <property type="protein sequence ID" value="AOZ68737.1"/>
    <property type="molecule type" value="Genomic_DNA"/>
</dbReference>
<proteinExistence type="predicted"/>
<accession>A0A1D9MA73</accession>
<evidence type="ECO:0000313" key="1">
    <source>
        <dbReference type="EMBL" id="AOZ68737.1"/>
    </source>
</evidence>